<evidence type="ECO:0000313" key="4">
    <source>
        <dbReference type="Proteomes" id="UP001265746"/>
    </source>
</evidence>
<evidence type="ECO:0000256" key="1">
    <source>
        <dbReference type="SAM" id="SignalP"/>
    </source>
</evidence>
<organism evidence="3 4">
    <name type="scientific">Phomopsis amygdali</name>
    <name type="common">Fusicoccum amygdali</name>
    <dbReference type="NCBI Taxonomy" id="1214568"/>
    <lineage>
        <taxon>Eukaryota</taxon>
        <taxon>Fungi</taxon>
        <taxon>Dikarya</taxon>
        <taxon>Ascomycota</taxon>
        <taxon>Pezizomycotina</taxon>
        <taxon>Sordariomycetes</taxon>
        <taxon>Sordariomycetidae</taxon>
        <taxon>Diaporthales</taxon>
        <taxon>Diaporthaceae</taxon>
        <taxon>Diaporthe</taxon>
    </lineage>
</organism>
<dbReference type="CDD" id="cd23668">
    <property type="entry name" value="GH55_beta13glucanase-like"/>
    <property type="match status" value="1"/>
</dbReference>
<reference evidence="3" key="1">
    <citation type="submission" date="2023-06" db="EMBL/GenBank/DDBJ databases">
        <authorList>
            <person name="Noh H."/>
        </authorList>
    </citation>
    <scope>NUCLEOTIDE SEQUENCE</scope>
    <source>
        <strain evidence="3">DUCC20226</strain>
    </source>
</reference>
<keyword evidence="4" id="KW-1185">Reference proteome</keyword>
<dbReference type="InterPro" id="IPR012334">
    <property type="entry name" value="Pectin_lyas_fold"/>
</dbReference>
<feature type="domain" description="Rhamnogalacturonase A/B/Epimerase-like pectate lyase" evidence="2">
    <location>
        <begin position="42"/>
        <end position="269"/>
    </location>
</feature>
<dbReference type="InterPro" id="IPR024535">
    <property type="entry name" value="RHGA/B-epi-like_pectate_lyase"/>
</dbReference>
<dbReference type="PANTHER" id="PTHR33928">
    <property type="entry name" value="POLYGALACTURONASE QRT3"/>
    <property type="match status" value="1"/>
</dbReference>
<accession>A0AAD9S6L3</accession>
<dbReference type="Pfam" id="PF12708">
    <property type="entry name" value="Pect-lyase_RHGA_epim"/>
    <property type="match status" value="2"/>
</dbReference>
<feature type="domain" description="Rhamnogalacturonase A/B/Epimerase-like pectate lyase" evidence="2">
    <location>
        <begin position="395"/>
        <end position="460"/>
    </location>
</feature>
<dbReference type="PANTHER" id="PTHR33928:SF2">
    <property type="entry name" value="PECTATE LYASE SUPERFAMILY PROTEIN DOMAIN-CONTAINING PROTEIN-RELATED"/>
    <property type="match status" value="1"/>
</dbReference>
<proteinExistence type="predicted"/>
<comment type="caution">
    <text evidence="3">The sequence shown here is derived from an EMBL/GenBank/DDBJ whole genome shotgun (WGS) entry which is preliminary data.</text>
</comment>
<dbReference type="InterPro" id="IPR039279">
    <property type="entry name" value="QRT3-like"/>
</dbReference>
<dbReference type="Proteomes" id="UP001265746">
    <property type="component" value="Unassembled WGS sequence"/>
</dbReference>
<dbReference type="SUPFAM" id="SSF51126">
    <property type="entry name" value="Pectin lyase-like"/>
    <property type="match status" value="2"/>
</dbReference>
<dbReference type="EMBL" id="JAUJFL010000006">
    <property type="protein sequence ID" value="KAK2600548.1"/>
    <property type="molecule type" value="Genomic_DNA"/>
</dbReference>
<dbReference type="Gene3D" id="2.160.20.10">
    <property type="entry name" value="Single-stranded right-handed beta-helix, Pectin lyase-like"/>
    <property type="match status" value="2"/>
</dbReference>
<keyword evidence="1" id="KW-0732">Signal</keyword>
<gene>
    <name evidence="3" type="ORF">N8I77_010075</name>
</gene>
<name>A0AAD9S6L3_PHOAM</name>
<dbReference type="AlphaFoldDB" id="A0AAD9S6L3"/>
<dbReference type="InterPro" id="IPR011050">
    <property type="entry name" value="Pectin_lyase_fold/virulence"/>
</dbReference>
<protein>
    <recommendedName>
        <fullName evidence="2">Rhamnogalacturonase A/B/Epimerase-like pectate lyase domain-containing protein</fullName>
    </recommendedName>
</protein>
<sequence>MRAWVQILLGALLIRAVGAYWMEDVQHQGKASFNPNPNYQVFRNVKDFGARGDGVTDDTAAINAAISFGNRCGFGGTCQGATTSPATVYFPAGTYKVSSPILQTYYTHLVGDPTSMPTIKAAADFAVAGGTSIVIESNQYTTRGRLSYGATNVFFRQIRNLVIDTTSIPNKTYAVHWPSSQATSIQNVVFSLSQAPDNLHTGIFMEEGSGGLLSDLVFYGGQYGAQFGNQQYTTQNLTFVNCQTAILQLWDWFWVYRDITIANCGVGINMTAASVGSAVIMDSFFYNVSKGIVSSRSGAGAGETPGQGTLVMENVGFSNVQTIFQGLNSTLQAAPGYNGSLVTGMILGNVYTPGGPDFVFAGLNDWFPAPSILKEGSKYYKRSKPQYEDKPSNCFVSARTFGAEGDGVTDDTAALTSFFAYLSQSFDQGIVGFVDAGYYKVTDTVHIPTNTRIVGEALASVIMGSGVNFSSMDDPRPVLQVGKPGDFGYIEWSDMIVSTQGPTSGAVLIEYNLSGCSGCQEPSGMWEVHIRVGGFAGSELQIAECPTTPDQENSINSNCIAAYLGMHITAQANDLYMENNWNWVADHDIEDLNSTQVSIYGGRGLLIESEGGRIWAVASSVEHWTLYQYQLINTQNIWMGQIQTETPYYQPNPRAPYPFADMDTALHDPDFQSDCVTLDQSYIPGSNITAPCEMAWALRIIDCSNVVIYGAGLYSFFNNYSTLCSNGPKNAQRKCQSRLVWIEDDKGTSENVTIYDLNTIGTISMVTNNGTEAVLWSDNWSVFGESIALFKP</sequence>
<dbReference type="GO" id="GO:0004650">
    <property type="term" value="F:polygalacturonase activity"/>
    <property type="evidence" value="ECO:0007669"/>
    <property type="project" value="InterPro"/>
</dbReference>
<feature type="chain" id="PRO_5042181466" description="Rhamnogalacturonase A/B/Epimerase-like pectate lyase domain-containing protein" evidence="1">
    <location>
        <begin position="20"/>
        <end position="792"/>
    </location>
</feature>
<evidence type="ECO:0000259" key="2">
    <source>
        <dbReference type="Pfam" id="PF12708"/>
    </source>
</evidence>
<evidence type="ECO:0000313" key="3">
    <source>
        <dbReference type="EMBL" id="KAK2600548.1"/>
    </source>
</evidence>
<feature type="signal peptide" evidence="1">
    <location>
        <begin position="1"/>
        <end position="19"/>
    </location>
</feature>